<dbReference type="InterPro" id="IPR029787">
    <property type="entry name" value="Nucleotide_cyclase"/>
</dbReference>
<dbReference type="InterPro" id="IPR050706">
    <property type="entry name" value="Cyclic-di-GMP_PDE-like"/>
</dbReference>
<keyword evidence="1" id="KW-1133">Transmembrane helix</keyword>
<dbReference type="InterPro" id="IPR000160">
    <property type="entry name" value="GGDEF_dom"/>
</dbReference>
<protein>
    <submittedName>
        <fullName evidence="3">Diguanylate cyclase</fullName>
    </submittedName>
</protein>
<dbReference type="PROSITE" id="PS50887">
    <property type="entry name" value="GGDEF"/>
    <property type="match status" value="1"/>
</dbReference>
<evidence type="ECO:0000313" key="4">
    <source>
        <dbReference type="Proteomes" id="UP000286287"/>
    </source>
</evidence>
<dbReference type="Gene3D" id="3.30.70.270">
    <property type="match status" value="1"/>
</dbReference>
<dbReference type="PANTHER" id="PTHR33121:SF70">
    <property type="entry name" value="SIGNALING PROTEIN YKOW"/>
    <property type="match status" value="1"/>
</dbReference>
<dbReference type="OrthoDB" id="9806704at2"/>
<dbReference type="AlphaFoldDB" id="A0A418VBI6"/>
<keyword evidence="1" id="KW-0472">Membrane</keyword>
<evidence type="ECO:0000256" key="1">
    <source>
        <dbReference type="SAM" id="Phobius"/>
    </source>
</evidence>
<dbReference type="SMART" id="SM00267">
    <property type="entry name" value="GGDEF"/>
    <property type="match status" value="1"/>
</dbReference>
<dbReference type="Pfam" id="PF05226">
    <property type="entry name" value="CHASE2"/>
    <property type="match status" value="1"/>
</dbReference>
<keyword evidence="4" id="KW-1185">Reference proteome</keyword>
<sequence length="478" mass="51275">MAGISVLLPLLIPVNGRLENAVNRALPSRLDHRLVLVGIDKASLRDYGRPEVWPPELYAAALGTLANAGIRAVALDSLPGLPTSATLGRLTHHRPPLVLATAHGAPPSPFMPQSGDNSGISVLNAPSFSAVREVQTAYPAPDTTLTPSFARQVAALLASPLPLGTSRHLIRYAIPANLAAHTLSFRDVVNGHVRFGALQGRVAVIGLTARGLGQLTLPDVDGRLVSATALQVRAISSLLVPPLRRLPPPLTMLACLLAAALALTWRGWWGFVVAWAALLLTPALWHWNIVFPGVTVSFAALSGTALVAFEQWWAARLSGTRDPLTGFGNHLAFTRAIEQRWRGHPERPVGLLLIDLDNLRQVRELHGRLRGEEALKALAARLQEKRRRGDLTFRWDNGEFAVLLGGVTPQGVSAATQHYGQGLRGVTLDGLPLEANVGAAITAPGMAAPADLIDAASRSRYRAKFQRERQTQVPLTKP</sequence>
<proteinExistence type="predicted"/>
<evidence type="ECO:0000259" key="2">
    <source>
        <dbReference type="PROSITE" id="PS50887"/>
    </source>
</evidence>
<keyword evidence="1" id="KW-0812">Transmembrane</keyword>
<dbReference type="Proteomes" id="UP000286287">
    <property type="component" value="Unassembled WGS sequence"/>
</dbReference>
<dbReference type="InterPro" id="IPR043128">
    <property type="entry name" value="Rev_trsase/Diguanyl_cyclase"/>
</dbReference>
<dbReference type="EMBL" id="QYUJ01000014">
    <property type="protein sequence ID" value="RJF73514.1"/>
    <property type="molecule type" value="Genomic_DNA"/>
</dbReference>
<dbReference type="SMART" id="SM01080">
    <property type="entry name" value="CHASE2"/>
    <property type="match status" value="1"/>
</dbReference>
<reference evidence="3 4" key="1">
    <citation type="submission" date="2018-09" db="EMBL/GenBank/DDBJ databases">
        <authorList>
            <person name="Zhu H."/>
        </authorList>
    </citation>
    <scope>NUCLEOTIDE SEQUENCE [LARGE SCALE GENOMIC DNA]</scope>
    <source>
        <strain evidence="3 4">K2S05-167</strain>
    </source>
</reference>
<dbReference type="Pfam" id="PF00990">
    <property type="entry name" value="GGDEF"/>
    <property type="match status" value="1"/>
</dbReference>
<feature type="transmembrane region" description="Helical" evidence="1">
    <location>
        <begin position="268"/>
        <end position="285"/>
    </location>
</feature>
<dbReference type="InterPro" id="IPR007890">
    <property type="entry name" value="CHASE2"/>
</dbReference>
<gene>
    <name evidence="3" type="ORF">D3875_04845</name>
</gene>
<organism evidence="3 4">
    <name type="scientific">Deinococcus cavernae</name>
    <dbReference type="NCBI Taxonomy" id="2320857"/>
    <lineage>
        <taxon>Bacteria</taxon>
        <taxon>Thermotogati</taxon>
        <taxon>Deinococcota</taxon>
        <taxon>Deinococci</taxon>
        <taxon>Deinococcales</taxon>
        <taxon>Deinococcaceae</taxon>
        <taxon>Deinococcus</taxon>
    </lineage>
</organism>
<dbReference type="SUPFAM" id="SSF55073">
    <property type="entry name" value="Nucleotide cyclase"/>
    <property type="match status" value="1"/>
</dbReference>
<dbReference type="PANTHER" id="PTHR33121">
    <property type="entry name" value="CYCLIC DI-GMP PHOSPHODIESTERASE PDEF"/>
    <property type="match status" value="1"/>
</dbReference>
<dbReference type="NCBIfam" id="TIGR00254">
    <property type="entry name" value="GGDEF"/>
    <property type="match status" value="1"/>
</dbReference>
<dbReference type="CDD" id="cd01949">
    <property type="entry name" value="GGDEF"/>
    <property type="match status" value="1"/>
</dbReference>
<name>A0A418VBI6_9DEIO</name>
<feature type="domain" description="GGDEF" evidence="2">
    <location>
        <begin position="347"/>
        <end position="478"/>
    </location>
</feature>
<feature type="transmembrane region" description="Helical" evidence="1">
    <location>
        <begin position="291"/>
        <end position="309"/>
    </location>
</feature>
<evidence type="ECO:0000313" key="3">
    <source>
        <dbReference type="EMBL" id="RJF73514.1"/>
    </source>
</evidence>
<comment type="caution">
    <text evidence="3">The sequence shown here is derived from an EMBL/GenBank/DDBJ whole genome shotgun (WGS) entry which is preliminary data.</text>
</comment>
<dbReference type="GO" id="GO:0071111">
    <property type="term" value="F:cyclic-guanylate-specific phosphodiesterase activity"/>
    <property type="evidence" value="ECO:0007669"/>
    <property type="project" value="InterPro"/>
</dbReference>
<accession>A0A418VBI6</accession>